<comment type="caution">
    <text evidence="1">The sequence shown here is derived from an EMBL/GenBank/DDBJ whole genome shotgun (WGS) entry which is preliminary data.</text>
</comment>
<proteinExistence type="predicted"/>
<evidence type="ECO:0000313" key="2">
    <source>
        <dbReference type="Proteomes" id="UP001314229"/>
    </source>
</evidence>
<feature type="non-terminal residue" evidence="1">
    <location>
        <position position="1"/>
    </location>
</feature>
<reference evidence="1 2" key="1">
    <citation type="submission" date="2024-01" db="EMBL/GenBank/DDBJ databases">
        <authorList>
            <person name="Alioto T."/>
            <person name="Alioto T."/>
            <person name="Gomez Garrido J."/>
        </authorList>
    </citation>
    <scope>NUCLEOTIDE SEQUENCE [LARGE SCALE GENOMIC DNA]</scope>
</reference>
<protein>
    <submittedName>
        <fullName evidence="1">Uncharacterized protein LOC126383476</fullName>
    </submittedName>
</protein>
<sequence>CQAPLILTGGRGPPQYQISREQLKFLRTCWFTALQMAQILHVSVRTMQQHLSQFHLKQSGTYATILDEELDEVV</sequence>
<dbReference type="EMBL" id="CAWUFR010001476">
    <property type="protein sequence ID" value="CAK6983843.1"/>
    <property type="molecule type" value="Genomic_DNA"/>
</dbReference>
<accession>A0AAV1QIA2</accession>
<keyword evidence="2" id="KW-1185">Reference proteome</keyword>
<feature type="non-terminal residue" evidence="1">
    <location>
        <position position="74"/>
    </location>
</feature>
<name>A0AAV1QIA2_SCOSC</name>
<dbReference type="AlphaFoldDB" id="A0AAV1QIA2"/>
<organism evidence="1 2">
    <name type="scientific">Scomber scombrus</name>
    <name type="common">Atlantic mackerel</name>
    <name type="synonym">Scomber vernalis</name>
    <dbReference type="NCBI Taxonomy" id="13677"/>
    <lineage>
        <taxon>Eukaryota</taxon>
        <taxon>Metazoa</taxon>
        <taxon>Chordata</taxon>
        <taxon>Craniata</taxon>
        <taxon>Vertebrata</taxon>
        <taxon>Euteleostomi</taxon>
        <taxon>Actinopterygii</taxon>
        <taxon>Neopterygii</taxon>
        <taxon>Teleostei</taxon>
        <taxon>Neoteleostei</taxon>
        <taxon>Acanthomorphata</taxon>
        <taxon>Pelagiaria</taxon>
        <taxon>Scombriformes</taxon>
        <taxon>Scombridae</taxon>
        <taxon>Scomber</taxon>
    </lineage>
</organism>
<dbReference type="Proteomes" id="UP001314229">
    <property type="component" value="Unassembled WGS sequence"/>
</dbReference>
<gene>
    <name evidence="1" type="ORF">FSCOSCO3_A029200</name>
</gene>
<evidence type="ECO:0000313" key="1">
    <source>
        <dbReference type="EMBL" id="CAK6983843.1"/>
    </source>
</evidence>